<dbReference type="EnsemblPlants" id="Pp3c19_720V3.1">
    <property type="protein sequence ID" value="Pp3c19_720V3.1"/>
    <property type="gene ID" value="Pp3c19_720"/>
</dbReference>
<accession>A0A2K1IWN5</accession>
<proteinExistence type="predicted"/>
<reference evidence="2" key="3">
    <citation type="submission" date="2020-12" db="UniProtKB">
        <authorList>
            <consortium name="EnsemblPlants"/>
        </authorList>
    </citation>
    <scope>IDENTIFICATION</scope>
</reference>
<dbReference type="AlphaFoldDB" id="A0A2K1IWN5"/>
<dbReference type="InterPro" id="IPR043128">
    <property type="entry name" value="Rev_trsase/Diguanyl_cyclase"/>
</dbReference>
<dbReference type="SUPFAM" id="SSF56672">
    <property type="entry name" value="DNA/RNA polymerases"/>
    <property type="match status" value="1"/>
</dbReference>
<evidence type="ECO:0000313" key="1">
    <source>
        <dbReference type="EMBL" id="PNR33690.1"/>
    </source>
</evidence>
<reference evidence="1 3" key="1">
    <citation type="journal article" date="2008" name="Science">
        <title>The Physcomitrella genome reveals evolutionary insights into the conquest of land by plants.</title>
        <authorList>
            <person name="Rensing S."/>
            <person name="Lang D."/>
            <person name="Zimmer A."/>
            <person name="Terry A."/>
            <person name="Salamov A."/>
            <person name="Shapiro H."/>
            <person name="Nishiyama T."/>
            <person name="Perroud P.-F."/>
            <person name="Lindquist E."/>
            <person name="Kamisugi Y."/>
            <person name="Tanahashi T."/>
            <person name="Sakakibara K."/>
            <person name="Fujita T."/>
            <person name="Oishi K."/>
            <person name="Shin-I T."/>
            <person name="Kuroki Y."/>
            <person name="Toyoda A."/>
            <person name="Suzuki Y."/>
            <person name="Hashimoto A."/>
            <person name="Yamaguchi K."/>
            <person name="Sugano A."/>
            <person name="Kohara Y."/>
            <person name="Fujiyama A."/>
            <person name="Anterola A."/>
            <person name="Aoki S."/>
            <person name="Ashton N."/>
            <person name="Barbazuk W.B."/>
            <person name="Barker E."/>
            <person name="Bennetzen J."/>
            <person name="Bezanilla M."/>
            <person name="Blankenship R."/>
            <person name="Cho S.H."/>
            <person name="Dutcher S."/>
            <person name="Estelle M."/>
            <person name="Fawcett J.A."/>
            <person name="Gundlach H."/>
            <person name="Hanada K."/>
            <person name="Heyl A."/>
            <person name="Hicks K.A."/>
            <person name="Hugh J."/>
            <person name="Lohr M."/>
            <person name="Mayer K."/>
            <person name="Melkozernov A."/>
            <person name="Murata T."/>
            <person name="Nelson D."/>
            <person name="Pils B."/>
            <person name="Prigge M."/>
            <person name="Reiss B."/>
            <person name="Renner T."/>
            <person name="Rombauts S."/>
            <person name="Rushton P."/>
            <person name="Sanderfoot A."/>
            <person name="Schween G."/>
            <person name="Shiu S.-H."/>
            <person name="Stueber K."/>
            <person name="Theodoulou F.L."/>
            <person name="Tu H."/>
            <person name="Van de Peer Y."/>
            <person name="Verrier P.J."/>
            <person name="Waters E."/>
            <person name="Wood A."/>
            <person name="Yang L."/>
            <person name="Cove D."/>
            <person name="Cuming A."/>
            <person name="Hasebe M."/>
            <person name="Lucas S."/>
            <person name="Mishler D.B."/>
            <person name="Reski R."/>
            <person name="Grigoriev I."/>
            <person name="Quatrano R.S."/>
            <person name="Boore J.L."/>
        </authorList>
    </citation>
    <scope>NUCLEOTIDE SEQUENCE [LARGE SCALE GENOMIC DNA]</scope>
    <source>
        <strain evidence="2 3">cv. Gransden 2004</strain>
    </source>
</reference>
<reference evidence="1 3" key="2">
    <citation type="journal article" date="2018" name="Plant J.">
        <title>The Physcomitrella patens chromosome-scale assembly reveals moss genome structure and evolution.</title>
        <authorList>
            <person name="Lang D."/>
            <person name="Ullrich K.K."/>
            <person name="Murat F."/>
            <person name="Fuchs J."/>
            <person name="Jenkins J."/>
            <person name="Haas F.B."/>
            <person name="Piednoel M."/>
            <person name="Gundlach H."/>
            <person name="Van Bel M."/>
            <person name="Meyberg R."/>
            <person name="Vives C."/>
            <person name="Morata J."/>
            <person name="Symeonidi A."/>
            <person name="Hiss M."/>
            <person name="Muchero W."/>
            <person name="Kamisugi Y."/>
            <person name="Saleh O."/>
            <person name="Blanc G."/>
            <person name="Decker E.L."/>
            <person name="van Gessel N."/>
            <person name="Grimwood J."/>
            <person name="Hayes R.D."/>
            <person name="Graham S.W."/>
            <person name="Gunter L.E."/>
            <person name="McDaniel S.F."/>
            <person name="Hoernstein S.N.W."/>
            <person name="Larsson A."/>
            <person name="Li F.W."/>
            <person name="Perroud P.F."/>
            <person name="Phillips J."/>
            <person name="Ranjan P."/>
            <person name="Rokshar D.S."/>
            <person name="Rothfels C.J."/>
            <person name="Schneider L."/>
            <person name="Shu S."/>
            <person name="Stevenson D.W."/>
            <person name="Thummler F."/>
            <person name="Tillich M."/>
            <person name="Villarreal Aguilar J.C."/>
            <person name="Widiez T."/>
            <person name="Wong G.K."/>
            <person name="Wymore A."/>
            <person name="Zhang Y."/>
            <person name="Zimmer A.D."/>
            <person name="Quatrano R.S."/>
            <person name="Mayer K.F.X."/>
            <person name="Goodstein D."/>
            <person name="Casacuberta J.M."/>
            <person name="Vandepoele K."/>
            <person name="Reski R."/>
            <person name="Cuming A.C."/>
            <person name="Tuskan G.A."/>
            <person name="Maumus F."/>
            <person name="Salse J."/>
            <person name="Schmutz J."/>
            <person name="Rensing S.A."/>
        </authorList>
    </citation>
    <scope>NUCLEOTIDE SEQUENCE [LARGE SCALE GENOMIC DNA]</scope>
    <source>
        <strain evidence="2 3">cv. Gransden 2004</strain>
    </source>
</reference>
<dbReference type="PaxDb" id="3218-PP1S208_86V6.1"/>
<sequence>MTVQAQSFRESWVQTWCQELLAAGLIELSNGKYACHVKHLQAVFEKLRQWGLRLHHGKCKFFYDRLPYLGHMIVFRGSWHGTGEGRCVVEDSGLNRHVTTLSFYWLDELPSPVCQEL</sequence>
<evidence type="ECO:0000313" key="2">
    <source>
        <dbReference type="EnsemblPlants" id="Pp3c19_720V3.1"/>
    </source>
</evidence>
<protein>
    <recommendedName>
        <fullName evidence="4">Reverse transcriptase domain-containing protein</fullName>
    </recommendedName>
</protein>
<dbReference type="Gramene" id="Pp3c19_720V3.1">
    <property type="protein sequence ID" value="Pp3c19_720V3.1"/>
    <property type="gene ID" value="Pp3c19_720"/>
</dbReference>
<dbReference type="EMBL" id="ABEU02000019">
    <property type="protein sequence ID" value="PNR33690.1"/>
    <property type="molecule type" value="Genomic_DNA"/>
</dbReference>
<gene>
    <name evidence="1" type="ORF">PHYPA_023506</name>
</gene>
<dbReference type="InterPro" id="IPR043502">
    <property type="entry name" value="DNA/RNA_pol_sf"/>
</dbReference>
<organism evidence="1">
    <name type="scientific">Physcomitrium patens</name>
    <name type="common">Spreading-leaved earth moss</name>
    <name type="synonym">Physcomitrella patens</name>
    <dbReference type="NCBI Taxonomy" id="3218"/>
    <lineage>
        <taxon>Eukaryota</taxon>
        <taxon>Viridiplantae</taxon>
        <taxon>Streptophyta</taxon>
        <taxon>Embryophyta</taxon>
        <taxon>Bryophyta</taxon>
        <taxon>Bryophytina</taxon>
        <taxon>Bryopsida</taxon>
        <taxon>Funariidae</taxon>
        <taxon>Funariales</taxon>
        <taxon>Funariaceae</taxon>
        <taxon>Physcomitrium</taxon>
    </lineage>
</organism>
<dbReference type="Proteomes" id="UP000006727">
    <property type="component" value="Chromosome 19"/>
</dbReference>
<keyword evidence="3" id="KW-1185">Reference proteome</keyword>
<evidence type="ECO:0008006" key="4">
    <source>
        <dbReference type="Google" id="ProtNLM"/>
    </source>
</evidence>
<dbReference type="InParanoid" id="A0A2K1IWN5"/>
<dbReference type="Gene3D" id="3.30.70.270">
    <property type="match status" value="1"/>
</dbReference>
<evidence type="ECO:0000313" key="3">
    <source>
        <dbReference type="Proteomes" id="UP000006727"/>
    </source>
</evidence>
<name>A0A2K1IWN5_PHYPA</name>